<dbReference type="InterPro" id="IPR014729">
    <property type="entry name" value="Rossmann-like_a/b/a_fold"/>
</dbReference>
<dbReference type="SUPFAM" id="SSF47323">
    <property type="entry name" value="Anticodon-binding domain of a subclass of class I aminoacyl-tRNA synthetases"/>
    <property type="match status" value="1"/>
</dbReference>
<dbReference type="Pfam" id="PF05746">
    <property type="entry name" value="DALR_1"/>
    <property type="match status" value="1"/>
</dbReference>
<dbReference type="InterPro" id="IPR009080">
    <property type="entry name" value="tRNAsynth_Ia_anticodon-bd"/>
</dbReference>
<protein>
    <recommendedName>
        <fullName evidence="2">arginine--tRNA ligase</fullName>
        <ecNumber evidence="2">6.1.1.19</ecNumber>
    </recommendedName>
</protein>
<evidence type="ECO:0000256" key="3">
    <source>
        <dbReference type="ARBA" id="ARBA00022598"/>
    </source>
</evidence>
<dbReference type="Gene3D" id="1.10.730.10">
    <property type="entry name" value="Isoleucyl-tRNA Synthetase, Domain 1"/>
    <property type="match status" value="2"/>
</dbReference>
<name>A0ABR0SV48_9HYPO</name>
<evidence type="ECO:0000256" key="6">
    <source>
        <dbReference type="ARBA" id="ARBA00022917"/>
    </source>
</evidence>
<dbReference type="Pfam" id="PF00750">
    <property type="entry name" value="tRNA-synt_1d"/>
    <property type="match status" value="1"/>
</dbReference>
<evidence type="ECO:0000256" key="7">
    <source>
        <dbReference type="ARBA" id="ARBA00023146"/>
    </source>
</evidence>
<dbReference type="InterPro" id="IPR008909">
    <property type="entry name" value="DALR_anticod-bd"/>
</dbReference>
<feature type="domain" description="DALR anticodon binding" evidence="10">
    <location>
        <begin position="82"/>
        <end position="188"/>
    </location>
</feature>
<evidence type="ECO:0000256" key="1">
    <source>
        <dbReference type="ARBA" id="ARBA00005594"/>
    </source>
</evidence>
<keyword evidence="6 9" id="KW-0648">Protein biosynthesis</keyword>
<gene>
    <name evidence="11" type="ORF">PT974_04467</name>
</gene>
<dbReference type="InterPro" id="IPR035684">
    <property type="entry name" value="ArgRS_core"/>
</dbReference>
<dbReference type="InterPro" id="IPR001278">
    <property type="entry name" value="Arg-tRNA-ligase"/>
</dbReference>
<sequence>MSSRLGNVKLLGNILDQTADAMYEVMRCNPAKYAQIPDPEAVSDKVGISAVMVQDMSKKRVHNYPFDIARMMSFEGYTGPYLQYCHARLNSILRKAGLTLEELAEHVANNPTAPDAEIEKKHCVGLLRLMAQYPELSHQLSSSYNVIQVIDPMVDRSVMISRAALYEGARQVLGSGMKLLGLSPVERM</sequence>
<evidence type="ECO:0000313" key="11">
    <source>
        <dbReference type="EMBL" id="KAK5996042.1"/>
    </source>
</evidence>
<organism evidence="11 12">
    <name type="scientific">Cladobotryum mycophilum</name>
    <dbReference type="NCBI Taxonomy" id="491253"/>
    <lineage>
        <taxon>Eukaryota</taxon>
        <taxon>Fungi</taxon>
        <taxon>Dikarya</taxon>
        <taxon>Ascomycota</taxon>
        <taxon>Pezizomycotina</taxon>
        <taxon>Sordariomycetes</taxon>
        <taxon>Hypocreomycetidae</taxon>
        <taxon>Hypocreales</taxon>
        <taxon>Hypocreaceae</taxon>
        <taxon>Cladobotryum</taxon>
    </lineage>
</organism>
<keyword evidence="7 9" id="KW-0030">Aminoacyl-tRNA synthetase</keyword>
<keyword evidence="4 9" id="KW-0547">Nucleotide-binding</keyword>
<reference evidence="11 12" key="1">
    <citation type="submission" date="2024-01" db="EMBL/GenBank/DDBJ databases">
        <title>Complete genome of Cladobotryum mycophilum ATHUM6906.</title>
        <authorList>
            <person name="Christinaki A.C."/>
            <person name="Myridakis A.I."/>
            <person name="Kouvelis V.N."/>
        </authorList>
    </citation>
    <scope>NUCLEOTIDE SEQUENCE [LARGE SCALE GENOMIC DNA]</scope>
    <source>
        <strain evidence="11 12">ATHUM6906</strain>
    </source>
</reference>
<dbReference type="SUPFAM" id="SSF52374">
    <property type="entry name" value="Nucleotidylyl transferase"/>
    <property type="match status" value="1"/>
</dbReference>
<dbReference type="EMBL" id="JAVFKD010000004">
    <property type="protein sequence ID" value="KAK5996042.1"/>
    <property type="molecule type" value="Genomic_DNA"/>
</dbReference>
<dbReference type="PANTHER" id="PTHR11956">
    <property type="entry name" value="ARGINYL-TRNA SYNTHETASE"/>
    <property type="match status" value="1"/>
</dbReference>
<dbReference type="Proteomes" id="UP001338125">
    <property type="component" value="Unassembled WGS sequence"/>
</dbReference>
<accession>A0ABR0SV48</accession>
<comment type="caution">
    <text evidence="11">The sequence shown here is derived from an EMBL/GenBank/DDBJ whole genome shotgun (WGS) entry which is preliminary data.</text>
</comment>
<comment type="similarity">
    <text evidence="1 9">Belongs to the class-I aminoacyl-tRNA synthetase family.</text>
</comment>
<evidence type="ECO:0000313" key="12">
    <source>
        <dbReference type="Proteomes" id="UP001338125"/>
    </source>
</evidence>
<evidence type="ECO:0000256" key="4">
    <source>
        <dbReference type="ARBA" id="ARBA00022741"/>
    </source>
</evidence>
<evidence type="ECO:0000256" key="8">
    <source>
        <dbReference type="ARBA" id="ARBA00049339"/>
    </source>
</evidence>
<dbReference type="PANTHER" id="PTHR11956:SF11">
    <property type="entry name" value="ARGININE--TRNA LIGASE, MITOCHONDRIAL-RELATED"/>
    <property type="match status" value="1"/>
</dbReference>
<dbReference type="SMART" id="SM00836">
    <property type="entry name" value="DALR_1"/>
    <property type="match status" value="1"/>
</dbReference>
<proteinExistence type="inferred from homology"/>
<evidence type="ECO:0000256" key="9">
    <source>
        <dbReference type="RuleBase" id="RU363038"/>
    </source>
</evidence>
<comment type="catalytic activity">
    <reaction evidence="8">
        <text>tRNA(Arg) + L-arginine + ATP = L-arginyl-tRNA(Arg) + AMP + diphosphate</text>
        <dbReference type="Rhea" id="RHEA:20301"/>
        <dbReference type="Rhea" id="RHEA-COMP:9658"/>
        <dbReference type="Rhea" id="RHEA-COMP:9673"/>
        <dbReference type="ChEBI" id="CHEBI:30616"/>
        <dbReference type="ChEBI" id="CHEBI:32682"/>
        <dbReference type="ChEBI" id="CHEBI:33019"/>
        <dbReference type="ChEBI" id="CHEBI:78442"/>
        <dbReference type="ChEBI" id="CHEBI:78513"/>
        <dbReference type="ChEBI" id="CHEBI:456215"/>
        <dbReference type="EC" id="6.1.1.19"/>
    </reaction>
</comment>
<evidence type="ECO:0000259" key="10">
    <source>
        <dbReference type="SMART" id="SM00836"/>
    </source>
</evidence>
<dbReference type="EC" id="6.1.1.19" evidence="2"/>
<evidence type="ECO:0000256" key="2">
    <source>
        <dbReference type="ARBA" id="ARBA00012837"/>
    </source>
</evidence>
<keyword evidence="12" id="KW-1185">Reference proteome</keyword>
<keyword evidence="3 9" id="KW-0436">Ligase</keyword>
<keyword evidence="5 9" id="KW-0067">ATP-binding</keyword>
<dbReference type="Gene3D" id="3.40.50.620">
    <property type="entry name" value="HUPs"/>
    <property type="match status" value="1"/>
</dbReference>
<evidence type="ECO:0000256" key="5">
    <source>
        <dbReference type="ARBA" id="ARBA00022840"/>
    </source>
</evidence>